<protein>
    <recommendedName>
        <fullName evidence="3">isochorismate synthase</fullName>
        <ecNumber evidence="3">5.4.4.2</ecNumber>
    </recommendedName>
    <alternativeName>
        <fullName evidence="5">Isochorismate mutase</fullName>
    </alternativeName>
</protein>
<dbReference type="InterPro" id="IPR015890">
    <property type="entry name" value="Chorismate_C"/>
</dbReference>
<evidence type="ECO:0000256" key="2">
    <source>
        <dbReference type="ARBA" id="ARBA00005297"/>
    </source>
</evidence>
<evidence type="ECO:0000256" key="4">
    <source>
        <dbReference type="ARBA" id="ARBA00023235"/>
    </source>
</evidence>
<keyword evidence="8" id="KW-1185">Reference proteome</keyword>
<proteinExistence type="inferred from homology"/>
<dbReference type="Pfam" id="PF00425">
    <property type="entry name" value="Chorismate_bind"/>
    <property type="match status" value="1"/>
</dbReference>
<evidence type="ECO:0000256" key="1">
    <source>
        <dbReference type="ARBA" id="ARBA00000799"/>
    </source>
</evidence>
<feature type="domain" description="Chorismate-utilising enzyme C-terminal" evidence="6">
    <location>
        <begin position="74"/>
        <end position="328"/>
    </location>
</feature>
<comment type="caution">
    <text evidence="7">The sequence shown here is derived from an EMBL/GenBank/DDBJ whole genome shotgun (WGS) entry which is preliminary data.</text>
</comment>
<evidence type="ECO:0000313" key="8">
    <source>
        <dbReference type="Proteomes" id="UP000377595"/>
    </source>
</evidence>
<gene>
    <name evidence="7" type="primary">dhbC</name>
    <name evidence="7" type="ORF">Aple_045590</name>
</gene>
<keyword evidence="4" id="KW-0413">Isomerase</keyword>
<organism evidence="7 8">
    <name type="scientific">Acrocarpospora pleiomorpha</name>
    <dbReference type="NCBI Taxonomy" id="90975"/>
    <lineage>
        <taxon>Bacteria</taxon>
        <taxon>Bacillati</taxon>
        <taxon>Actinomycetota</taxon>
        <taxon>Actinomycetes</taxon>
        <taxon>Streptosporangiales</taxon>
        <taxon>Streptosporangiaceae</taxon>
        <taxon>Acrocarpospora</taxon>
    </lineage>
</organism>
<evidence type="ECO:0000313" key="7">
    <source>
        <dbReference type="EMBL" id="GES21663.1"/>
    </source>
</evidence>
<dbReference type="InterPro" id="IPR004561">
    <property type="entry name" value="IsoChor_synthase"/>
</dbReference>
<dbReference type="AlphaFoldDB" id="A0A5M3XR72"/>
<evidence type="ECO:0000256" key="5">
    <source>
        <dbReference type="ARBA" id="ARBA00041564"/>
    </source>
</evidence>
<reference evidence="7 8" key="1">
    <citation type="submission" date="2019-10" db="EMBL/GenBank/DDBJ databases">
        <title>Whole genome shotgun sequence of Acrocarpospora pleiomorpha NBRC 16267.</title>
        <authorList>
            <person name="Ichikawa N."/>
            <person name="Kimura A."/>
            <person name="Kitahashi Y."/>
            <person name="Komaki H."/>
            <person name="Oguchi A."/>
        </authorList>
    </citation>
    <scope>NUCLEOTIDE SEQUENCE [LARGE SCALE GENOMIC DNA]</scope>
    <source>
        <strain evidence="7 8">NBRC 16267</strain>
    </source>
</reference>
<dbReference type="PANTHER" id="PTHR42839">
    <property type="entry name" value="ISOCHORISMATE SYNTHASE ENTC"/>
    <property type="match status" value="1"/>
</dbReference>
<evidence type="ECO:0000259" key="6">
    <source>
        <dbReference type="Pfam" id="PF00425"/>
    </source>
</evidence>
<accession>A0A5M3XR72</accession>
<dbReference type="InterPro" id="IPR005801">
    <property type="entry name" value="ADC_synthase"/>
</dbReference>
<evidence type="ECO:0000256" key="3">
    <source>
        <dbReference type="ARBA" id="ARBA00012824"/>
    </source>
</evidence>
<name>A0A5M3XR72_9ACTN</name>
<dbReference type="Gene3D" id="3.60.120.10">
    <property type="entry name" value="Anthranilate synthase"/>
    <property type="match status" value="1"/>
</dbReference>
<dbReference type="GO" id="GO:0008909">
    <property type="term" value="F:isochorismate synthase activity"/>
    <property type="evidence" value="ECO:0007669"/>
    <property type="project" value="UniProtKB-EC"/>
</dbReference>
<dbReference type="GO" id="GO:0009697">
    <property type="term" value="P:salicylic acid biosynthetic process"/>
    <property type="evidence" value="ECO:0007669"/>
    <property type="project" value="TreeGrafter"/>
</dbReference>
<dbReference type="EC" id="5.4.4.2" evidence="3"/>
<dbReference type="Proteomes" id="UP000377595">
    <property type="component" value="Unassembled WGS sequence"/>
</dbReference>
<comment type="catalytic activity">
    <reaction evidence="1">
        <text>chorismate = isochorismate</text>
        <dbReference type="Rhea" id="RHEA:18985"/>
        <dbReference type="ChEBI" id="CHEBI:29748"/>
        <dbReference type="ChEBI" id="CHEBI:29780"/>
        <dbReference type="EC" id="5.4.4.2"/>
    </reaction>
</comment>
<dbReference type="PANTHER" id="PTHR42839:SF2">
    <property type="entry name" value="ISOCHORISMATE SYNTHASE ENTC"/>
    <property type="match status" value="1"/>
</dbReference>
<comment type="similarity">
    <text evidence="2">Belongs to the isochorismate synthase family.</text>
</comment>
<dbReference type="EMBL" id="BLAF01000025">
    <property type="protein sequence ID" value="GES21663.1"/>
    <property type="molecule type" value="Genomic_DNA"/>
</dbReference>
<sequence length="344" mass="35791">MVPPAGTLEDLSDRVSHRLRGGGLVIGAIPFDDPASAHLVVPAQTRWADPFVTGDVPAAAPAGEWRITPVPSPADHVKGVRRVLELLDRGAVDKVVLARSLELTGTEAADVVEIARRLAARDPHGHVFAISLPGEQTLVGASPELLVSRIGPAVVANPLAGSAARSADPEEDRRRAAALLCSAKDQREHAVVVGAVADALAPFCRTLSVPAEPSLICTATMWHLSSRITGRLADPATTSLDLAVALHPTPAVCGTPTEAARAVIADVEPFDRGFYTGMVGWSDDSGDGEWAVTIRCAVVGAERVRLFAGGGLVAGSVPEHELAETTAKFRTLLNALGLRTGDAS</sequence>
<dbReference type="SUPFAM" id="SSF56322">
    <property type="entry name" value="ADC synthase"/>
    <property type="match status" value="1"/>
</dbReference>
<dbReference type="NCBIfam" id="TIGR00543">
    <property type="entry name" value="isochor_syn"/>
    <property type="match status" value="1"/>
</dbReference>